<dbReference type="PANTHER" id="PTHR10624">
    <property type="entry name" value="UROKINASE PLASMINOGEN ACTIVATOR SURFACE RECEPTOR-RELATED"/>
    <property type="match status" value="1"/>
</dbReference>
<name>G3HYY0_CRIGR</name>
<dbReference type="InParanoid" id="G3HYY0"/>
<feature type="domain" description="UPAR/Ly6" evidence="10">
    <location>
        <begin position="43"/>
        <end position="105"/>
    </location>
</feature>
<dbReference type="Proteomes" id="UP000001075">
    <property type="component" value="Unassembled WGS sequence"/>
</dbReference>
<dbReference type="SUPFAM" id="SSF57302">
    <property type="entry name" value="Snake toxin-like"/>
    <property type="match status" value="1"/>
</dbReference>
<dbReference type="InterPro" id="IPR045860">
    <property type="entry name" value="Snake_toxin-like_sf"/>
</dbReference>
<keyword evidence="5 8" id="KW-0472">Membrane</keyword>
<keyword evidence="6" id="KW-0325">Glycoprotein</keyword>
<evidence type="ECO:0000256" key="2">
    <source>
        <dbReference type="ARBA" id="ARBA00022475"/>
    </source>
</evidence>
<keyword evidence="4 9" id="KW-0732">Signal</keyword>
<evidence type="ECO:0000256" key="9">
    <source>
        <dbReference type="SAM" id="SignalP"/>
    </source>
</evidence>
<dbReference type="EMBL" id="JH000950">
    <property type="protein sequence ID" value="EGV99384.1"/>
    <property type="molecule type" value="Genomic_DNA"/>
</dbReference>
<evidence type="ECO:0000313" key="11">
    <source>
        <dbReference type="EMBL" id="EGV99384.1"/>
    </source>
</evidence>
<evidence type="ECO:0000256" key="6">
    <source>
        <dbReference type="ARBA" id="ARBA00023180"/>
    </source>
</evidence>
<dbReference type="Pfam" id="PF00021">
    <property type="entry name" value="UPAR_LY6"/>
    <property type="match status" value="1"/>
</dbReference>
<reference evidence="12" key="1">
    <citation type="journal article" date="2011" name="Nat. Biotechnol.">
        <title>The genomic sequence of the Chinese hamster ovary (CHO)-K1 cell line.</title>
        <authorList>
            <person name="Xu X."/>
            <person name="Nagarajan H."/>
            <person name="Lewis N.E."/>
            <person name="Pan S."/>
            <person name="Cai Z."/>
            <person name="Liu X."/>
            <person name="Chen W."/>
            <person name="Xie M."/>
            <person name="Wang W."/>
            <person name="Hammond S."/>
            <person name="Andersen M.R."/>
            <person name="Neff N."/>
            <person name="Passarelli B."/>
            <person name="Koh W."/>
            <person name="Fan H.C."/>
            <person name="Wang J."/>
            <person name="Gui Y."/>
            <person name="Lee K.H."/>
            <person name="Betenbaugh M.J."/>
            <person name="Quake S.R."/>
            <person name="Famili I."/>
            <person name="Palsson B.O."/>
            <person name="Wang J."/>
        </authorList>
    </citation>
    <scope>NUCLEOTIDE SEQUENCE [LARGE SCALE GENOMIC DNA]</scope>
    <source>
        <strain evidence="12">CHO K1 cell line</strain>
    </source>
</reference>
<evidence type="ECO:0000256" key="1">
    <source>
        <dbReference type="ARBA" id="ARBA00004609"/>
    </source>
</evidence>
<accession>G3HYY0</accession>
<evidence type="ECO:0000256" key="3">
    <source>
        <dbReference type="ARBA" id="ARBA00022622"/>
    </source>
</evidence>
<dbReference type="STRING" id="10029.G3HYY0"/>
<dbReference type="GO" id="GO:0005886">
    <property type="term" value="C:plasma membrane"/>
    <property type="evidence" value="ECO:0007669"/>
    <property type="project" value="UniProtKB-SubCell"/>
</dbReference>
<dbReference type="GO" id="GO:0098552">
    <property type="term" value="C:side of membrane"/>
    <property type="evidence" value="ECO:0007669"/>
    <property type="project" value="UniProtKB-KW"/>
</dbReference>
<organism evidence="11 12">
    <name type="scientific">Cricetulus griseus</name>
    <name type="common">Chinese hamster</name>
    <name type="synonym">Cricetulus barabensis griseus</name>
    <dbReference type="NCBI Taxonomy" id="10029"/>
    <lineage>
        <taxon>Eukaryota</taxon>
        <taxon>Metazoa</taxon>
        <taxon>Chordata</taxon>
        <taxon>Craniata</taxon>
        <taxon>Vertebrata</taxon>
        <taxon>Euteleostomi</taxon>
        <taxon>Mammalia</taxon>
        <taxon>Eutheria</taxon>
        <taxon>Euarchontoglires</taxon>
        <taxon>Glires</taxon>
        <taxon>Rodentia</taxon>
        <taxon>Myomorpha</taxon>
        <taxon>Muroidea</taxon>
        <taxon>Cricetidae</taxon>
        <taxon>Cricetinae</taxon>
        <taxon>Cricetulus</taxon>
    </lineage>
</organism>
<keyword evidence="8" id="KW-0812">Transmembrane</keyword>
<proteinExistence type="predicted"/>
<evidence type="ECO:0000256" key="7">
    <source>
        <dbReference type="ARBA" id="ARBA00023288"/>
    </source>
</evidence>
<comment type="subcellular location">
    <subcellularLocation>
        <location evidence="1">Cell membrane</location>
        <topology evidence="1">Lipid-anchor</topology>
        <topology evidence="1">GPI-anchor</topology>
    </subcellularLocation>
</comment>
<protein>
    <submittedName>
        <fullName evidence="11">Ly6/PLAUR domain-containing protein 5</fullName>
    </submittedName>
</protein>
<evidence type="ECO:0000256" key="8">
    <source>
        <dbReference type="SAM" id="Phobius"/>
    </source>
</evidence>
<feature type="chain" id="PRO_5003445042" evidence="9">
    <location>
        <begin position="24"/>
        <end position="148"/>
    </location>
</feature>
<evidence type="ECO:0000256" key="5">
    <source>
        <dbReference type="ARBA" id="ARBA00023136"/>
    </source>
</evidence>
<keyword evidence="2" id="KW-1003">Cell membrane</keyword>
<sequence>MGIPKTFLLVLLGIWLCLTGSQALQCYSFEHTYFGPFDLSSMTFPSVSCPQGCSEAMLLLDTGNFSVPVYIRTCHRPSCTTMGTTSPWTSIDLQGYCCEGHLCNRDSVTQTLPGVTSPAPPRAPRILILLLVAPLLAIALGGSFGIPA</sequence>
<keyword evidence="3" id="KW-0336">GPI-anchor</keyword>
<evidence type="ECO:0000313" key="12">
    <source>
        <dbReference type="Proteomes" id="UP000001075"/>
    </source>
</evidence>
<gene>
    <name evidence="11" type="ORF">I79_016272</name>
</gene>
<feature type="transmembrane region" description="Helical" evidence="8">
    <location>
        <begin position="126"/>
        <end position="146"/>
    </location>
</feature>
<dbReference type="FunCoup" id="G3HYY0">
    <property type="interactions" value="380"/>
</dbReference>
<keyword evidence="8" id="KW-1133">Transmembrane helix</keyword>
<keyword evidence="7" id="KW-0449">Lipoprotein</keyword>
<dbReference type="InterPro" id="IPR016054">
    <property type="entry name" value="LY6_UPA_recep-like"/>
</dbReference>
<evidence type="ECO:0000256" key="4">
    <source>
        <dbReference type="ARBA" id="ARBA00022729"/>
    </source>
</evidence>
<evidence type="ECO:0000259" key="10">
    <source>
        <dbReference type="Pfam" id="PF00021"/>
    </source>
</evidence>
<feature type="signal peptide" evidence="9">
    <location>
        <begin position="1"/>
        <end position="23"/>
    </location>
</feature>
<dbReference type="AlphaFoldDB" id="G3HYY0"/>
<dbReference type="PANTHER" id="PTHR10624:SF9">
    <property type="entry name" value="LY6_PLAUR DOMAIN-CONTAINING PROTEIN 5"/>
    <property type="match status" value="1"/>
</dbReference>